<dbReference type="Pfam" id="PF00005">
    <property type="entry name" value="ABC_tran"/>
    <property type="match status" value="1"/>
</dbReference>
<dbReference type="EMBL" id="AP018929">
    <property type="protein sequence ID" value="BBG23488.1"/>
    <property type="molecule type" value="Genomic_DNA"/>
</dbReference>
<dbReference type="CDD" id="cd03255">
    <property type="entry name" value="ABC_MJ0796_LolCDE_FtsE"/>
    <property type="match status" value="1"/>
</dbReference>
<dbReference type="FunFam" id="3.40.50.300:FF:000032">
    <property type="entry name" value="Export ABC transporter ATP-binding protein"/>
    <property type="match status" value="1"/>
</dbReference>
<dbReference type="PANTHER" id="PTHR24220:SF86">
    <property type="entry name" value="ABC TRANSPORTER ABCH.1"/>
    <property type="match status" value="1"/>
</dbReference>
<dbReference type="AlphaFoldDB" id="A0A510DTW8"/>
<evidence type="ECO:0000256" key="2">
    <source>
        <dbReference type="ARBA" id="ARBA00022741"/>
    </source>
</evidence>
<dbReference type="STRING" id="1294262.GCA_001316085_01663"/>
<accession>A0A510E172</accession>
<dbReference type="GO" id="GO:0098796">
    <property type="term" value="C:membrane protein complex"/>
    <property type="evidence" value="ECO:0007669"/>
    <property type="project" value="UniProtKB-ARBA"/>
</dbReference>
<dbReference type="SUPFAM" id="SSF52540">
    <property type="entry name" value="P-loop containing nucleoside triphosphate hydrolases"/>
    <property type="match status" value="1"/>
</dbReference>
<dbReference type="Gene3D" id="3.40.50.300">
    <property type="entry name" value="P-loop containing nucleotide triphosphate hydrolases"/>
    <property type="match status" value="1"/>
</dbReference>
<keyword evidence="7" id="KW-1185">Reference proteome</keyword>
<gene>
    <name evidence="5" type="ORF">IC006_0772</name>
    <name evidence="6" type="ORF">IC007_0746</name>
</gene>
<keyword evidence="1" id="KW-0813">Transport</keyword>
<dbReference type="Proteomes" id="UP000322983">
    <property type="component" value="Chromosome"/>
</dbReference>
<protein>
    <submittedName>
        <fullName evidence="5">ABC transporter ATP-binding protein</fullName>
    </submittedName>
</protein>
<keyword evidence="3 5" id="KW-0067">ATP-binding</keyword>
<organism evidence="5 7">
    <name type="scientific">Sulfuracidifex tepidarius</name>
    <dbReference type="NCBI Taxonomy" id="1294262"/>
    <lineage>
        <taxon>Archaea</taxon>
        <taxon>Thermoproteota</taxon>
        <taxon>Thermoprotei</taxon>
        <taxon>Sulfolobales</taxon>
        <taxon>Sulfolobaceae</taxon>
        <taxon>Sulfuracidifex</taxon>
    </lineage>
</organism>
<dbReference type="GO" id="GO:0022857">
    <property type="term" value="F:transmembrane transporter activity"/>
    <property type="evidence" value="ECO:0007669"/>
    <property type="project" value="TreeGrafter"/>
</dbReference>
<dbReference type="PANTHER" id="PTHR24220">
    <property type="entry name" value="IMPORT ATP-BINDING PROTEIN"/>
    <property type="match status" value="1"/>
</dbReference>
<evidence type="ECO:0000256" key="1">
    <source>
        <dbReference type="ARBA" id="ARBA00022448"/>
    </source>
</evidence>
<dbReference type="InterPro" id="IPR017911">
    <property type="entry name" value="MacB-like_ATP-bd"/>
</dbReference>
<dbReference type="InterPro" id="IPR003593">
    <property type="entry name" value="AAA+_ATPase"/>
</dbReference>
<reference evidence="8" key="1">
    <citation type="submission" date="2018-09" db="EMBL/GenBank/DDBJ databases">
        <title>Complete Genome Sequencing of Sulfolobus sp. JCM 16834.</title>
        <authorList>
            <person name="Kato S."/>
            <person name="Itoh T."/>
            <person name="Ohkuma M."/>
        </authorList>
    </citation>
    <scope>NUCLEOTIDE SEQUENCE [LARGE SCALE GENOMIC DNA]</scope>
    <source>
        <strain evidence="8">IC-007</strain>
    </source>
</reference>
<evidence type="ECO:0000313" key="7">
    <source>
        <dbReference type="Proteomes" id="UP000322983"/>
    </source>
</evidence>
<dbReference type="KEGG" id="step:IC006_0772"/>
<dbReference type="PROSITE" id="PS50893">
    <property type="entry name" value="ABC_TRANSPORTER_2"/>
    <property type="match status" value="1"/>
</dbReference>
<accession>A0A510DTW8</accession>
<reference evidence="5 7" key="2">
    <citation type="journal article" date="2020" name="Int. J. Syst. Evol. Microbiol.">
        <title>Sulfuracidifex tepidarius gen. nov., sp. nov. and transfer of Sulfolobus metallicus Huber and Stetter 1992 to the genus Sulfuracidifex as Sulfuracidifex metallicus comb. nov.</title>
        <authorList>
            <person name="Itoh T."/>
            <person name="Miura T."/>
            <person name="Sakai H.D."/>
            <person name="Kato S."/>
            <person name="Ohkuma M."/>
            <person name="Takashina T."/>
        </authorList>
    </citation>
    <scope>NUCLEOTIDE SEQUENCE [LARGE SCALE GENOMIC DNA]</scope>
    <source>
        <strain evidence="5 7">IC-006</strain>
        <strain evidence="6">IC-007</strain>
    </source>
</reference>
<evidence type="ECO:0000259" key="4">
    <source>
        <dbReference type="PROSITE" id="PS50893"/>
    </source>
</evidence>
<dbReference type="Proteomes" id="UP000325030">
    <property type="component" value="Chromosome"/>
</dbReference>
<dbReference type="InterPro" id="IPR017871">
    <property type="entry name" value="ABC_transporter-like_CS"/>
</dbReference>
<dbReference type="InterPro" id="IPR027417">
    <property type="entry name" value="P-loop_NTPase"/>
</dbReference>
<dbReference type="SMART" id="SM00382">
    <property type="entry name" value="AAA"/>
    <property type="match status" value="1"/>
</dbReference>
<evidence type="ECO:0000313" key="6">
    <source>
        <dbReference type="EMBL" id="BBG26241.1"/>
    </source>
</evidence>
<dbReference type="GO" id="GO:0005886">
    <property type="term" value="C:plasma membrane"/>
    <property type="evidence" value="ECO:0007669"/>
    <property type="project" value="TreeGrafter"/>
</dbReference>
<dbReference type="EMBL" id="AP018930">
    <property type="protein sequence ID" value="BBG26241.1"/>
    <property type="molecule type" value="Genomic_DNA"/>
</dbReference>
<evidence type="ECO:0000256" key="3">
    <source>
        <dbReference type="ARBA" id="ARBA00022840"/>
    </source>
</evidence>
<dbReference type="GO" id="GO:0016887">
    <property type="term" value="F:ATP hydrolysis activity"/>
    <property type="evidence" value="ECO:0007669"/>
    <property type="project" value="InterPro"/>
</dbReference>
<evidence type="ECO:0000313" key="8">
    <source>
        <dbReference type="Proteomes" id="UP000325030"/>
    </source>
</evidence>
<dbReference type="InterPro" id="IPR015854">
    <property type="entry name" value="ABC_transpr_LolD-like"/>
</dbReference>
<dbReference type="PROSITE" id="PS00211">
    <property type="entry name" value="ABC_TRANSPORTER_1"/>
    <property type="match status" value="1"/>
</dbReference>
<keyword evidence="2" id="KW-0547">Nucleotide-binding</keyword>
<proteinExistence type="predicted"/>
<dbReference type="GO" id="GO:0005524">
    <property type="term" value="F:ATP binding"/>
    <property type="evidence" value="ECO:0007669"/>
    <property type="project" value="UniProtKB-KW"/>
</dbReference>
<sequence length="248" mass="27499">MLPSLDFLKVKFYFENSYNPPLSSLVVEVIKLENVSKVYPGQVRTEALHEVNLSIEEREFVAIMGPSGSGKSTLLSLMGTLDKPTTGRVLVYGKDVTSMSDDEVSKVRNYYIGFVFQSYNLIPRLTALENVEVPLIPRGLPESEMEKIAMESLKSVGIGELYRKKPSQLSGGQQQRVAIARAVAQSPKIILADEPTGNLDSKSSEEVMEVFSKVNREVGSTIVIVTHDQEVASYANRTIRIRDGRVVE</sequence>
<dbReference type="InterPro" id="IPR003439">
    <property type="entry name" value="ABC_transporter-like_ATP-bd"/>
</dbReference>
<evidence type="ECO:0000313" key="5">
    <source>
        <dbReference type="EMBL" id="BBG23488.1"/>
    </source>
</evidence>
<feature type="domain" description="ABC transporter" evidence="4">
    <location>
        <begin position="30"/>
        <end position="248"/>
    </location>
</feature>
<name>A0A510DTW8_9CREN</name>